<dbReference type="InterPro" id="IPR000531">
    <property type="entry name" value="Beta-barrel_TonB"/>
</dbReference>
<protein>
    <submittedName>
        <fullName evidence="13">TonB-dependent receptor</fullName>
    </submittedName>
</protein>
<evidence type="ECO:0000313" key="14">
    <source>
        <dbReference type="Proteomes" id="UP000886881"/>
    </source>
</evidence>
<reference evidence="13" key="2">
    <citation type="journal article" date="2021" name="PeerJ">
        <title>Extensive microbial diversity within the chicken gut microbiome revealed by metagenomics and culture.</title>
        <authorList>
            <person name="Gilroy R."/>
            <person name="Ravi A."/>
            <person name="Getino M."/>
            <person name="Pursley I."/>
            <person name="Horton D.L."/>
            <person name="Alikhan N.F."/>
            <person name="Baker D."/>
            <person name="Gharbi K."/>
            <person name="Hall N."/>
            <person name="Watson M."/>
            <person name="Adriaenssens E.M."/>
            <person name="Foster-Nyarko E."/>
            <person name="Jarju S."/>
            <person name="Secka A."/>
            <person name="Antonio M."/>
            <person name="Oren A."/>
            <person name="Chaudhuri R.R."/>
            <person name="La Ragione R."/>
            <person name="Hildebrand F."/>
            <person name="Pallen M.J."/>
        </authorList>
    </citation>
    <scope>NUCLEOTIDE SEQUENCE</scope>
    <source>
        <strain evidence="13">ChiHecec2B26-709</strain>
    </source>
</reference>
<keyword evidence="6 8" id="KW-0472">Membrane</keyword>
<dbReference type="NCBIfam" id="TIGR04056">
    <property type="entry name" value="OMP_RagA_SusC"/>
    <property type="match status" value="1"/>
</dbReference>
<feature type="domain" description="TonB-dependent receptor plug" evidence="12">
    <location>
        <begin position="116"/>
        <end position="221"/>
    </location>
</feature>
<dbReference type="InterPro" id="IPR023996">
    <property type="entry name" value="TonB-dep_OMP_SusC/RagA"/>
</dbReference>
<dbReference type="InterPro" id="IPR039426">
    <property type="entry name" value="TonB-dep_rcpt-like"/>
</dbReference>
<dbReference type="InterPro" id="IPR036942">
    <property type="entry name" value="Beta-barrel_TonB_sf"/>
</dbReference>
<dbReference type="NCBIfam" id="TIGR04057">
    <property type="entry name" value="SusC_RagA_signa"/>
    <property type="match status" value="1"/>
</dbReference>
<evidence type="ECO:0000256" key="8">
    <source>
        <dbReference type="PROSITE-ProRule" id="PRU01360"/>
    </source>
</evidence>
<evidence type="ECO:0000256" key="3">
    <source>
        <dbReference type="ARBA" id="ARBA00022452"/>
    </source>
</evidence>
<feature type="signal peptide" evidence="10">
    <location>
        <begin position="1"/>
        <end position="23"/>
    </location>
</feature>
<dbReference type="InterPro" id="IPR023997">
    <property type="entry name" value="TonB-dep_OMP_SusC/RagA_CS"/>
</dbReference>
<dbReference type="EMBL" id="DVLC01000068">
    <property type="protein sequence ID" value="HIT46915.1"/>
    <property type="molecule type" value="Genomic_DNA"/>
</dbReference>
<dbReference type="InterPro" id="IPR008969">
    <property type="entry name" value="CarboxyPept-like_regulatory"/>
</dbReference>
<comment type="similarity">
    <text evidence="8 9">Belongs to the TonB-dependent receptor family.</text>
</comment>
<accession>A0A9D1KIM8</accession>
<dbReference type="Gene3D" id="2.40.170.20">
    <property type="entry name" value="TonB-dependent receptor, beta-barrel domain"/>
    <property type="match status" value="1"/>
</dbReference>
<evidence type="ECO:0000256" key="4">
    <source>
        <dbReference type="ARBA" id="ARBA00022692"/>
    </source>
</evidence>
<dbReference type="Pfam" id="PF00593">
    <property type="entry name" value="TonB_dep_Rec_b-barrel"/>
    <property type="match status" value="1"/>
</dbReference>
<comment type="subcellular location">
    <subcellularLocation>
        <location evidence="1 8">Cell outer membrane</location>
        <topology evidence="1 8">Multi-pass membrane protein</topology>
    </subcellularLocation>
</comment>
<dbReference type="AlphaFoldDB" id="A0A9D1KIM8"/>
<evidence type="ECO:0000256" key="2">
    <source>
        <dbReference type="ARBA" id="ARBA00022448"/>
    </source>
</evidence>
<dbReference type="SUPFAM" id="SSF49464">
    <property type="entry name" value="Carboxypeptidase regulatory domain-like"/>
    <property type="match status" value="1"/>
</dbReference>
<dbReference type="InterPro" id="IPR012910">
    <property type="entry name" value="Plug_dom"/>
</dbReference>
<dbReference type="Gene3D" id="2.170.130.10">
    <property type="entry name" value="TonB-dependent receptor, plug domain"/>
    <property type="match status" value="1"/>
</dbReference>
<dbReference type="SUPFAM" id="SSF56935">
    <property type="entry name" value="Porins"/>
    <property type="match status" value="1"/>
</dbReference>
<dbReference type="PROSITE" id="PS00018">
    <property type="entry name" value="EF_HAND_1"/>
    <property type="match status" value="1"/>
</dbReference>
<dbReference type="Gene3D" id="2.60.40.1120">
    <property type="entry name" value="Carboxypeptidase-like, regulatory domain"/>
    <property type="match status" value="1"/>
</dbReference>
<keyword evidence="7 8" id="KW-0998">Cell outer membrane</keyword>
<dbReference type="GO" id="GO:0009279">
    <property type="term" value="C:cell outer membrane"/>
    <property type="evidence" value="ECO:0007669"/>
    <property type="project" value="UniProtKB-SubCell"/>
</dbReference>
<name>A0A9D1KIM8_9BACT</name>
<evidence type="ECO:0000259" key="12">
    <source>
        <dbReference type="Pfam" id="PF07715"/>
    </source>
</evidence>
<keyword evidence="3 8" id="KW-1134">Transmembrane beta strand</keyword>
<dbReference type="Proteomes" id="UP000886881">
    <property type="component" value="Unassembled WGS sequence"/>
</dbReference>
<gene>
    <name evidence="13" type="ORF">IAC35_03545</name>
</gene>
<keyword evidence="2 8" id="KW-0813">Transport</keyword>
<comment type="caution">
    <text evidence="13">The sequence shown here is derived from an EMBL/GenBank/DDBJ whole genome shotgun (WGS) entry which is preliminary data.</text>
</comment>
<keyword evidence="13" id="KW-0675">Receptor</keyword>
<dbReference type="InterPro" id="IPR018247">
    <property type="entry name" value="EF_Hand_1_Ca_BS"/>
</dbReference>
<keyword evidence="4 8" id="KW-0812">Transmembrane</keyword>
<keyword evidence="5 9" id="KW-0798">TonB box</keyword>
<dbReference type="Pfam" id="PF13715">
    <property type="entry name" value="CarbopepD_reg_2"/>
    <property type="match status" value="1"/>
</dbReference>
<dbReference type="PROSITE" id="PS52016">
    <property type="entry name" value="TONB_DEPENDENT_REC_3"/>
    <property type="match status" value="1"/>
</dbReference>
<evidence type="ECO:0000256" key="7">
    <source>
        <dbReference type="ARBA" id="ARBA00023237"/>
    </source>
</evidence>
<evidence type="ECO:0000313" key="13">
    <source>
        <dbReference type="EMBL" id="HIT46915.1"/>
    </source>
</evidence>
<evidence type="ECO:0000256" key="10">
    <source>
        <dbReference type="SAM" id="SignalP"/>
    </source>
</evidence>
<evidence type="ECO:0000256" key="5">
    <source>
        <dbReference type="ARBA" id="ARBA00023077"/>
    </source>
</evidence>
<proteinExistence type="inferred from homology"/>
<feature type="chain" id="PRO_5038693097" evidence="10">
    <location>
        <begin position="24"/>
        <end position="1097"/>
    </location>
</feature>
<organism evidence="13 14">
    <name type="scientific">Candidatus Cryptobacteroides merdipullorum</name>
    <dbReference type="NCBI Taxonomy" id="2840771"/>
    <lineage>
        <taxon>Bacteria</taxon>
        <taxon>Pseudomonadati</taxon>
        <taxon>Bacteroidota</taxon>
        <taxon>Bacteroidia</taxon>
        <taxon>Bacteroidales</taxon>
        <taxon>Candidatus Cryptobacteroides</taxon>
    </lineage>
</organism>
<feature type="domain" description="TonB-dependent receptor-like beta-barrel" evidence="11">
    <location>
        <begin position="433"/>
        <end position="902"/>
    </location>
</feature>
<evidence type="ECO:0000256" key="9">
    <source>
        <dbReference type="RuleBase" id="RU003357"/>
    </source>
</evidence>
<evidence type="ECO:0000256" key="6">
    <source>
        <dbReference type="ARBA" id="ARBA00023136"/>
    </source>
</evidence>
<reference evidence="13" key="1">
    <citation type="submission" date="2020-10" db="EMBL/GenBank/DDBJ databases">
        <authorList>
            <person name="Gilroy R."/>
        </authorList>
    </citation>
    <scope>NUCLEOTIDE SEQUENCE</scope>
    <source>
        <strain evidence="13">ChiHecec2B26-709</strain>
    </source>
</reference>
<evidence type="ECO:0000259" key="11">
    <source>
        <dbReference type="Pfam" id="PF00593"/>
    </source>
</evidence>
<keyword evidence="10" id="KW-0732">Signal</keyword>
<dbReference type="Pfam" id="PF07715">
    <property type="entry name" value="Plug"/>
    <property type="match status" value="1"/>
</dbReference>
<dbReference type="FunFam" id="2.170.130.10:FF:000008">
    <property type="entry name" value="SusC/RagA family TonB-linked outer membrane protein"/>
    <property type="match status" value="1"/>
</dbReference>
<evidence type="ECO:0000256" key="1">
    <source>
        <dbReference type="ARBA" id="ARBA00004571"/>
    </source>
</evidence>
<dbReference type="InterPro" id="IPR037066">
    <property type="entry name" value="Plug_dom_sf"/>
</dbReference>
<sequence>MHHLSRKMALAAIIMLWGGWIHAQQTISGIVTDVNGTPVIGAGVVVEGTQNGTVTGVDGDYTLSVPENATIVVSCIGYADRTAVVTAGNTTYNFVLEEDSLYLDDVVVIGYQTVRRRDLTGSVASINSKQLSTTPVANVAQALQGKLPGVNIISQDGRPDASINIRVRGGGSISQSNEPLILIDGVQGTLSDIPSDQVESIDVLKDASSTAIYGARGANGVILITTKDAREGKVRVSYSGYAKLNTPTGYMDSLGPYEYLEYVWANAEANGSQYVEPFTKLFGIGPYGDIERYRNVERYDVQKQVYNNSFSHNHDLTVSGGTDMTKVLFSVNYNDENGMKVNSYNRRANVSLKVDQKISDRLNFGLNLRYTDVNTMSDEKASSRNGSLLSYAYRFRPIATEDILGDLGALREGAIEQYGKYALWDRYDPYQRIMDEEPLKQRQNLSGTASLNWEIIDGLTYHTDMTLRRTYNQNKIWKGAISNNYIDDTTGEKQWAGSAELYKADSWAMRWTNTLNYMFQIGKAHSFNILLGQEMSNSGGNSMTIKADHFPSNFTKDNAFAMIDQFDAQNSIETRPYYSGYTTPERILSWFGRLNYSLLDRYLLTLTFRADGSSKFSPENRWGYFPAAAFAWRVSEEPFMNDVRWLDDLKLRLSYGSVGNDGISSDLWSQTWTASDVNYTIGGNNNVSYDLASTMANPDLKWETTITRNLGIDFGVLDGKLSGTLDLYWNTTKDLLMQTTLPGITGFTSTYDNIGQTSNKGIEFSFNATLVETADWGLYLGANINFNRNNVDALAEGVTGIYGSGWFSSGIPANDYGLYVGQPVGLVRGLVYDGFYTPEDFDYDPSTNLYTLKPGIPDVSSNITGTVHGVTAPTGQNAYPGMAKYVDQDGSGVVDAADYRVIGDMNPDFTGGFNINANWRNWDLGLYFNYSVGNQIYNVNKMASLLGYKEVAVYQNHLGILRDAYKIYEIRGNELYRLNTPEELNAANAGARYPLCYNENGVISTLGIEDGSYLRLNTLTLGYTLPSGTRFAEALSISALRVYFTVYNLFTITSYSGLDPEVSVDEHINDAVYPTPGLDWGSYPRARSFVIGLNVSF</sequence>